<gene>
    <name evidence="1" type="ORF">H5410_037040</name>
</gene>
<proteinExistence type="predicted"/>
<dbReference type="SUPFAM" id="SSF81301">
    <property type="entry name" value="Nucleotidyltransferase"/>
    <property type="match status" value="1"/>
</dbReference>
<name>A0A9J5Y8D2_SOLCO</name>
<evidence type="ECO:0000313" key="2">
    <source>
        <dbReference type="Proteomes" id="UP000824120"/>
    </source>
</evidence>
<evidence type="ECO:0000313" key="1">
    <source>
        <dbReference type="EMBL" id="KAG5595808.1"/>
    </source>
</evidence>
<sequence>MPKGNGPGKRYGIKPKFITTVDFRASECGHVSGVHPITAAKVPFLKVVVDYGTRIECDISVETGTEFQSRS</sequence>
<accession>A0A9J5Y8D2</accession>
<organism evidence="1 2">
    <name type="scientific">Solanum commersonii</name>
    <name type="common">Commerson's wild potato</name>
    <name type="synonym">Commerson's nightshade</name>
    <dbReference type="NCBI Taxonomy" id="4109"/>
    <lineage>
        <taxon>Eukaryota</taxon>
        <taxon>Viridiplantae</taxon>
        <taxon>Streptophyta</taxon>
        <taxon>Embryophyta</taxon>
        <taxon>Tracheophyta</taxon>
        <taxon>Spermatophyta</taxon>
        <taxon>Magnoliopsida</taxon>
        <taxon>eudicotyledons</taxon>
        <taxon>Gunneridae</taxon>
        <taxon>Pentapetalae</taxon>
        <taxon>asterids</taxon>
        <taxon>lamiids</taxon>
        <taxon>Solanales</taxon>
        <taxon>Solanaceae</taxon>
        <taxon>Solanoideae</taxon>
        <taxon>Solaneae</taxon>
        <taxon>Solanum</taxon>
    </lineage>
</organism>
<protein>
    <submittedName>
        <fullName evidence="1">Uncharacterized protein</fullName>
    </submittedName>
</protein>
<dbReference type="InterPro" id="IPR043519">
    <property type="entry name" value="NT_sf"/>
</dbReference>
<dbReference type="Proteomes" id="UP000824120">
    <property type="component" value="Chromosome 7"/>
</dbReference>
<dbReference type="EMBL" id="JACXVP010000007">
    <property type="protein sequence ID" value="KAG5595808.1"/>
    <property type="molecule type" value="Genomic_DNA"/>
</dbReference>
<dbReference type="OrthoDB" id="2274644at2759"/>
<dbReference type="Gene3D" id="3.30.460.10">
    <property type="entry name" value="Beta Polymerase, domain 2"/>
    <property type="match status" value="1"/>
</dbReference>
<dbReference type="AlphaFoldDB" id="A0A9J5Y8D2"/>
<reference evidence="1 2" key="1">
    <citation type="submission" date="2020-09" db="EMBL/GenBank/DDBJ databases">
        <title>De no assembly of potato wild relative species, Solanum commersonii.</title>
        <authorList>
            <person name="Cho K."/>
        </authorList>
    </citation>
    <scope>NUCLEOTIDE SEQUENCE [LARGE SCALE GENOMIC DNA]</scope>
    <source>
        <strain evidence="1">LZ3.2</strain>
        <tissue evidence="1">Leaf</tissue>
    </source>
</reference>
<keyword evidence="2" id="KW-1185">Reference proteome</keyword>
<comment type="caution">
    <text evidence="1">The sequence shown here is derived from an EMBL/GenBank/DDBJ whole genome shotgun (WGS) entry which is preliminary data.</text>
</comment>